<dbReference type="AlphaFoldDB" id="A6IUV3"/>
<sequence length="65" mass="7225">MGFVSQDSVNMFQTAEGPGSLTLWGIPRLTWGLSKGSFEIRLGYRECNLGQHQNEKEVNPLSIQA</sequence>
<evidence type="ECO:0000313" key="1">
    <source>
        <dbReference type="EMBL" id="EDL81354.1"/>
    </source>
</evidence>
<protein>
    <submittedName>
        <fullName evidence="1">RCG31036</fullName>
    </submittedName>
</protein>
<dbReference type="EMBL" id="CH473968">
    <property type="protein sequence ID" value="EDL81354.1"/>
    <property type="molecule type" value="Genomic_DNA"/>
</dbReference>
<name>A6IUV3_RAT</name>
<gene>
    <name evidence="1" type="ORF">rCG_31036</name>
</gene>
<dbReference type="Proteomes" id="UP000234681">
    <property type="component" value="Chromosome 5"/>
</dbReference>
<organism evidence="1 2">
    <name type="scientific">Rattus norvegicus</name>
    <name type="common">Rat</name>
    <dbReference type="NCBI Taxonomy" id="10116"/>
    <lineage>
        <taxon>Eukaryota</taxon>
        <taxon>Metazoa</taxon>
        <taxon>Chordata</taxon>
        <taxon>Craniata</taxon>
        <taxon>Vertebrata</taxon>
        <taxon>Euteleostomi</taxon>
        <taxon>Mammalia</taxon>
        <taxon>Eutheria</taxon>
        <taxon>Euarchontoglires</taxon>
        <taxon>Glires</taxon>
        <taxon>Rodentia</taxon>
        <taxon>Myomorpha</taxon>
        <taxon>Muroidea</taxon>
        <taxon>Muridae</taxon>
        <taxon>Murinae</taxon>
        <taxon>Rattus</taxon>
    </lineage>
</organism>
<accession>A6IUV3</accession>
<evidence type="ECO:0000313" key="2">
    <source>
        <dbReference type="Proteomes" id="UP000234681"/>
    </source>
</evidence>
<proteinExistence type="predicted"/>
<reference evidence="2" key="1">
    <citation type="submission" date="2005-09" db="EMBL/GenBank/DDBJ databases">
        <authorList>
            <person name="Mural R.J."/>
            <person name="Li P.W."/>
            <person name="Adams M.D."/>
            <person name="Amanatides P.G."/>
            <person name="Baden-Tillson H."/>
            <person name="Barnstead M."/>
            <person name="Chin S.H."/>
            <person name="Dew I."/>
            <person name="Evans C.A."/>
            <person name="Ferriera S."/>
            <person name="Flanigan M."/>
            <person name="Fosler C."/>
            <person name="Glodek A."/>
            <person name="Gu Z."/>
            <person name="Holt R.A."/>
            <person name="Jennings D."/>
            <person name="Kraft C.L."/>
            <person name="Lu F."/>
            <person name="Nguyen T."/>
            <person name="Nusskern D.R."/>
            <person name="Pfannkoch C.M."/>
            <person name="Sitter C."/>
            <person name="Sutton G.G."/>
            <person name="Venter J.C."/>
            <person name="Wang Z."/>
            <person name="Woodage T."/>
            <person name="Zheng X.H."/>
            <person name="Zhong F."/>
        </authorList>
    </citation>
    <scope>NUCLEOTIDE SEQUENCE [LARGE SCALE GENOMIC DNA]</scope>
    <source>
        <strain>BN</strain>
        <strain evidence="2">Sprague-Dawley</strain>
    </source>
</reference>